<dbReference type="RefSeq" id="WP_377487636.1">
    <property type="nucleotide sequence ID" value="NZ_JBHUOX010000015.1"/>
</dbReference>
<reference evidence="2" key="1">
    <citation type="journal article" date="2019" name="Int. J. Syst. Evol. Microbiol.">
        <title>The Global Catalogue of Microorganisms (GCM) 10K type strain sequencing project: providing services to taxonomists for standard genome sequencing and annotation.</title>
        <authorList>
            <consortium name="The Broad Institute Genomics Platform"/>
            <consortium name="The Broad Institute Genome Sequencing Center for Infectious Disease"/>
            <person name="Wu L."/>
            <person name="Ma J."/>
        </authorList>
    </citation>
    <scope>NUCLEOTIDE SEQUENCE [LARGE SCALE GENOMIC DNA]</scope>
    <source>
        <strain evidence="2">KCTC 23984</strain>
    </source>
</reference>
<proteinExistence type="predicted"/>
<accession>A0ABW6BX92</accession>
<name>A0ABW6BX92_9BACT</name>
<evidence type="ECO:0000313" key="1">
    <source>
        <dbReference type="EMBL" id="MFD3002318.1"/>
    </source>
</evidence>
<dbReference type="Proteomes" id="UP001597641">
    <property type="component" value="Unassembled WGS sequence"/>
</dbReference>
<evidence type="ECO:0000313" key="2">
    <source>
        <dbReference type="Proteomes" id="UP001597641"/>
    </source>
</evidence>
<comment type="caution">
    <text evidence="1">The sequence shown here is derived from an EMBL/GenBank/DDBJ whole genome shotgun (WGS) entry which is preliminary data.</text>
</comment>
<sequence length="178" mass="20282">MSARASELLLLTAYETEKPPLAAEEACKIYTDFEKAFKASKSAAGKVTEELNFRFERLRLLMALAFVKVFTRLSNNEKSKEALGVLLEALKARSTKEIDKVVQKQIAVFDQLYHEIFVNEQRDQILSLFEQTLDAGSKEELDDLLFDGVALLQEVDWEANEEDQDDADPLDEDFLKNL</sequence>
<organism evidence="1 2">
    <name type="scientific">Pontibacter toksunensis</name>
    <dbReference type="NCBI Taxonomy" id="1332631"/>
    <lineage>
        <taxon>Bacteria</taxon>
        <taxon>Pseudomonadati</taxon>
        <taxon>Bacteroidota</taxon>
        <taxon>Cytophagia</taxon>
        <taxon>Cytophagales</taxon>
        <taxon>Hymenobacteraceae</taxon>
        <taxon>Pontibacter</taxon>
    </lineage>
</organism>
<gene>
    <name evidence="1" type="ORF">ACFS7Z_18245</name>
</gene>
<protein>
    <submittedName>
        <fullName evidence="1">Uncharacterized protein</fullName>
    </submittedName>
</protein>
<dbReference type="EMBL" id="JBHUOX010000015">
    <property type="protein sequence ID" value="MFD3002318.1"/>
    <property type="molecule type" value="Genomic_DNA"/>
</dbReference>
<keyword evidence="2" id="KW-1185">Reference proteome</keyword>